<reference evidence="2" key="1">
    <citation type="journal article" date="2021" name="Proc. Natl. Acad. Sci. U.S.A.">
        <title>Three genomes in the algal genus Volvox reveal the fate of a haploid sex-determining region after a transition to homothallism.</title>
        <authorList>
            <person name="Yamamoto K."/>
            <person name="Hamaji T."/>
            <person name="Kawai-Toyooka H."/>
            <person name="Matsuzaki R."/>
            <person name="Takahashi F."/>
            <person name="Nishimura Y."/>
            <person name="Kawachi M."/>
            <person name="Noguchi H."/>
            <person name="Minakuchi Y."/>
            <person name="Umen J.G."/>
            <person name="Toyoda A."/>
            <person name="Nozaki H."/>
        </authorList>
    </citation>
    <scope>NUCLEOTIDE SEQUENCE</scope>
    <source>
        <strain evidence="2">NIES-3780</strain>
    </source>
</reference>
<name>A0A8J4F5L1_9CHLO</name>
<evidence type="ECO:0000313" key="3">
    <source>
        <dbReference type="Proteomes" id="UP000747399"/>
    </source>
</evidence>
<evidence type="ECO:0000256" key="1">
    <source>
        <dbReference type="SAM" id="MobiDB-lite"/>
    </source>
</evidence>
<dbReference type="EMBL" id="BNCO01000027">
    <property type="protein sequence ID" value="GIL57413.1"/>
    <property type="molecule type" value="Genomic_DNA"/>
</dbReference>
<dbReference type="PANTHER" id="PTHR24330:SF19">
    <property type="entry name" value="MEDIATOR OF RNA POLYMERASE II TRANSCRIPTION SUBUNIT 29"/>
    <property type="match status" value="1"/>
</dbReference>
<feature type="region of interest" description="Disordered" evidence="1">
    <location>
        <begin position="955"/>
        <end position="975"/>
    </location>
</feature>
<dbReference type="Proteomes" id="UP000747399">
    <property type="component" value="Unassembled WGS sequence"/>
</dbReference>
<feature type="non-terminal residue" evidence="2">
    <location>
        <position position="1473"/>
    </location>
</feature>
<feature type="region of interest" description="Disordered" evidence="1">
    <location>
        <begin position="71"/>
        <end position="90"/>
    </location>
</feature>
<protein>
    <submittedName>
        <fullName evidence="2">Uncharacterized protein</fullName>
    </submittedName>
</protein>
<feature type="region of interest" description="Disordered" evidence="1">
    <location>
        <begin position="464"/>
        <end position="497"/>
    </location>
</feature>
<feature type="compositionally biased region" description="Low complexity" evidence="1">
    <location>
        <begin position="74"/>
        <end position="86"/>
    </location>
</feature>
<comment type="caution">
    <text evidence="2">The sequence shown here is derived from an EMBL/GenBank/DDBJ whole genome shotgun (WGS) entry which is preliminary data.</text>
</comment>
<sequence>MVAEGNVGAGVGVSAAVERPGGGGGTIVAAAAAVALLRRCGLAPGDLYATTGQEAVSESDDETHLQRAYRQERQLQQQQHQQQHQQQQRRRRLPVLHFLDPRFLAAVGVDVYPAARQQGAGGGVVGKGAAAMLAGQQRRLAFRQGLEELGVSYLSPTDLVLRFAVPILTAADTCSCSCETFDGIFKNGNVIRYLAMPLLAGMLPQTSAAGDTVAGGAPTRMPQYDNATGMGFVPVACVGAAASAAVPQKSPASEFLLQALRRQCAVLTSAGPGYLVDGVLMLAREVSAASSPHQESCAYPTIEGRTGHQPRSQPDSSVGQHGAVAAAIDRESIPMTFTTAALRDAELAAAPGGGGGTLYLSPALLSAAVARGSGAAVPSLGDLLPLLPHGNRKQHAAEWPMLDAAYLELFPDLAAEWQWLFEQLGAQTFPRPVPRVLELGAADLEASPWASSVAARYKTPPEVAHVGARQQHQHQQQHQQQDAPAVERTPSSTPSAPLLVQDWSCPPLLRLLQQATEATTKEGIVSGGKSRGRGCGTPATVGRRRGDAQSSIAACGRLFELLATHWGLFASAMEAKLLSPLPDPSALPGPVMGCSGAIAAAVPAGAGTHDQSWAFLYPVSAPGRSSLHGGLQRPQTSALESGPHLGPSSLAAALRAVAWVPATLPDISCIGHSAVNGKSERGLLCPTETFAPLPHIQRLLRHHVPYVDVSILKDVGVSNGDGRSRKGLMLQQLGVVSELTHESVLGLLTSWSRGCASGARGNGVTQTGHTASGSSFTSSLTVMAGLYGFLEAQLQRQESAAAARAAATGGHLQGADGALDVRTAVADVGTGGDELSATMRVLGDGDGATEPDLIAAVVGAFAREPLIWLPDDPYVTVRGAGLGPQGAEACGSHSQSGIVPGHFYRCSEVVLRDPANVLDELQVASWQLDLPQFHADVPDADRLSEVRPPRLLPTHYQRQQQDHRHDQQQQQHQPPTLTAMHLAGSTTATAGAFFERLAQMSVASLPAANSPHTRSTPLATAPGGVECGAYGGASAAGRLPALHPEEGDKVGANVVTATATSAGISGGRVSKPASTSGIQVASAEYYDENAIELDLDDDEDASGPDCLAPERVSERPQAAVDAGTGSGVFGGDSPGMGSAGELLKPRGALIAAEPTSRVYLACLRQCAAAATATATAAATAITAQRRNDQLLKHYPSNACTLGATNSSFARETWDWPALAALRIFAHWGRQLSESKKLGPDEVDILARCLQREPLLPCISGRWRACGGPSAALLNDDPWVADALVGAAGLELVRLPTGDDGETTAAAAGAADSIPRAQQQRAQREALPAAGREGGGSAEGCTGKLMEALGVQLLSRCVSVSVCVEGPPEHDTVVERAVRQAVLAAESYLSYMLPDGHAFAAVQAAVEELLPAFRVSVVSSFTATLRIDTARGSAMMGGTMMGGAVRPSPAAAVAAVVAVSPPALMVGSELYVQR</sequence>
<feature type="region of interest" description="Disordered" evidence="1">
    <location>
        <begin position="294"/>
        <end position="321"/>
    </location>
</feature>
<evidence type="ECO:0000313" key="2">
    <source>
        <dbReference type="EMBL" id="GIL57413.1"/>
    </source>
</evidence>
<feature type="compositionally biased region" description="Low complexity" evidence="1">
    <location>
        <begin position="1302"/>
        <end position="1330"/>
    </location>
</feature>
<gene>
    <name evidence="2" type="ORF">Vafri_12649</name>
</gene>
<dbReference type="InterPro" id="IPR052145">
    <property type="entry name" value="Mediator/Homeobox_domain"/>
</dbReference>
<dbReference type="PANTHER" id="PTHR24330">
    <property type="entry name" value="HOMEOBOX PROTEIN BARH-LIKE"/>
    <property type="match status" value="1"/>
</dbReference>
<keyword evidence="3" id="KW-1185">Reference proteome</keyword>
<organism evidence="2 3">
    <name type="scientific">Volvox africanus</name>
    <dbReference type="NCBI Taxonomy" id="51714"/>
    <lineage>
        <taxon>Eukaryota</taxon>
        <taxon>Viridiplantae</taxon>
        <taxon>Chlorophyta</taxon>
        <taxon>core chlorophytes</taxon>
        <taxon>Chlorophyceae</taxon>
        <taxon>CS clade</taxon>
        <taxon>Chlamydomonadales</taxon>
        <taxon>Volvocaceae</taxon>
        <taxon>Volvox</taxon>
    </lineage>
</organism>
<feature type="region of interest" description="Disordered" evidence="1">
    <location>
        <begin position="1300"/>
        <end position="1336"/>
    </location>
</feature>
<feature type="compositionally biased region" description="Polar residues" evidence="1">
    <location>
        <begin position="309"/>
        <end position="319"/>
    </location>
</feature>
<accession>A0A8J4F5L1</accession>
<proteinExistence type="predicted"/>
<feature type="region of interest" description="Disordered" evidence="1">
    <location>
        <begin position="519"/>
        <end position="543"/>
    </location>
</feature>
<feature type="region of interest" description="Disordered" evidence="1">
    <location>
        <begin position="1096"/>
        <end position="1120"/>
    </location>
</feature>